<dbReference type="EMBL" id="JBAWSX010000002">
    <property type="protein sequence ID" value="MEI4800988.1"/>
    <property type="molecule type" value="Genomic_DNA"/>
</dbReference>
<dbReference type="Gene3D" id="1.10.10.10">
    <property type="entry name" value="Winged helix-like DNA-binding domain superfamily/Winged helix DNA-binding domain"/>
    <property type="match status" value="1"/>
</dbReference>
<feature type="domain" description="RNA polymerase sigma factor 70 region 4 type 2" evidence="2">
    <location>
        <begin position="117"/>
        <end position="164"/>
    </location>
</feature>
<gene>
    <name evidence="3" type="ORF">WAZ07_06535</name>
</gene>
<dbReference type="InterPro" id="IPR013324">
    <property type="entry name" value="RNA_pol_sigma_r3/r4-like"/>
</dbReference>
<dbReference type="InterPro" id="IPR014284">
    <property type="entry name" value="RNA_pol_sigma-70_dom"/>
</dbReference>
<dbReference type="InterPro" id="IPR052704">
    <property type="entry name" value="ECF_Sigma-70_Domain"/>
</dbReference>
<dbReference type="InterPro" id="IPR036388">
    <property type="entry name" value="WH-like_DNA-bd_sf"/>
</dbReference>
<dbReference type="InterPro" id="IPR007627">
    <property type="entry name" value="RNA_pol_sigma70_r2"/>
</dbReference>
<evidence type="ECO:0000259" key="2">
    <source>
        <dbReference type="Pfam" id="PF08281"/>
    </source>
</evidence>
<name>A0ABU8FER1_9BACI</name>
<dbReference type="InterPro" id="IPR013325">
    <property type="entry name" value="RNA_pol_sigma_r2"/>
</dbReference>
<dbReference type="RefSeq" id="WP_336471777.1">
    <property type="nucleotide sequence ID" value="NZ_JBAWSX010000002.1"/>
</dbReference>
<dbReference type="PANTHER" id="PTHR30173">
    <property type="entry name" value="SIGMA 19 FACTOR"/>
    <property type="match status" value="1"/>
</dbReference>
<dbReference type="SUPFAM" id="SSF88659">
    <property type="entry name" value="Sigma3 and sigma4 domains of RNA polymerase sigma factors"/>
    <property type="match status" value="1"/>
</dbReference>
<reference evidence="3 4" key="1">
    <citation type="submission" date="2024-01" db="EMBL/GenBank/DDBJ databases">
        <title>Seven novel Bacillus-like species.</title>
        <authorList>
            <person name="Liu G."/>
        </authorList>
    </citation>
    <scope>NUCLEOTIDE SEQUENCE [LARGE SCALE GENOMIC DNA]</scope>
    <source>
        <strain evidence="3 4">FJAT-51639</strain>
    </source>
</reference>
<evidence type="ECO:0000313" key="3">
    <source>
        <dbReference type="EMBL" id="MEI4800988.1"/>
    </source>
</evidence>
<dbReference type="Pfam" id="PF08281">
    <property type="entry name" value="Sigma70_r4_2"/>
    <property type="match status" value="1"/>
</dbReference>
<evidence type="ECO:0000313" key="4">
    <source>
        <dbReference type="Proteomes" id="UP001372526"/>
    </source>
</evidence>
<feature type="domain" description="RNA polymerase sigma-70 region 2" evidence="1">
    <location>
        <begin position="11"/>
        <end position="77"/>
    </location>
</feature>
<dbReference type="InterPro" id="IPR013249">
    <property type="entry name" value="RNA_pol_sigma70_r4_t2"/>
</dbReference>
<dbReference type="SUPFAM" id="SSF88946">
    <property type="entry name" value="Sigma2 domain of RNA polymerase sigma factors"/>
    <property type="match status" value="1"/>
</dbReference>
<organism evidence="3 4">
    <name type="scientific">Bacillus bruguierae</name>
    <dbReference type="NCBI Taxonomy" id="3127667"/>
    <lineage>
        <taxon>Bacteria</taxon>
        <taxon>Bacillati</taxon>
        <taxon>Bacillota</taxon>
        <taxon>Bacilli</taxon>
        <taxon>Bacillales</taxon>
        <taxon>Bacillaceae</taxon>
        <taxon>Bacillus</taxon>
    </lineage>
</organism>
<evidence type="ECO:0000259" key="1">
    <source>
        <dbReference type="Pfam" id="PF04542"/>
    </source>
</evidence>
<keyword evidence="4" id="KW-1185">Reference proteome</keyword>
<dbReference type="Gene3D" id="1.10.1740.10">
    <property type="match status" value="1"/>
</dbReference>
<dbReference type="PANTHER" id="PTHR30173:SF36">
    <property type="entry name" value="ECF RNA POLYMERASE SIGMA FACTOR SIGJ"/>
    <property type="match status" value="1"/>
</dbReference>
<comment type="caution">
    <text evidence="3">The sequence shown here is derived from an EMBL/GenBank/DDBJ whole genome shotgun (WGS) entry which is preliminary data.</text>
</comment>
<protein>
    <submittedName>
        <fullName evidence="3">Sigma-70 family RNA polymerase sigma factor</fullName>
    </submittedName>
</protein>
<accession>A0ABU8FER1</accession>
<proteinExistence type="predicted"/>
<dbReference type="Proteomes" id="UP001372526">
    <property type="component" value="Unassembled WGS sequence"/>
</dbReference>
<dbReference type="Pfam" id="PF04542">
    <property type="entry name" value="Sigma70_r2"/>
    <property type="match status" value="1"/>
</dbReference>
<dbReference type="NCBIfam" id="TIGR02937">
    <property type="entry name" value="sigma70-ECF"/>
    <property type="match status" value="1"/>
</dbReference>
<sequence length="298" mass="34236">MEGHHLDINKLYIAYKSYFIAIAYKMLGSISDAEDIVQDTFLKLQMNEIHLTDINNIKSYISRMVVNRCINELQSSRKKRETYVGTWLPEPIVQDMKWDPLEKIMQDDQLHYTFVVLMEKLSATERAVYVLKEALDLKHSEIADLLHITEMNCRKVFSRAKKKMNVSFDENYTSYEIQQEQIHKFILALSKGNVQEISEILTNDVTLIADGGGNVVTAINQIISKERVLSLLSAIATKFFTGKKAQAVIVNNEPGVLILKDEEVVGVFSFAWKQNTNQIEQIFYVVNPDKLGRVIIQR</sequence>